<dbReference type="Proteomes" id="UP000274429">
    <property type="component" value="Unassembled WGS sequence"/>
</dbReference>
<evidence type="ECO:0000313" key="1">
    <source>
        <dbReference type="EMBL" id="VDM25299.1"/>
    </source>
</evidence>
<accession>A0A0R3WV44</accession>
<sequence>MTGQREMLRGLVRCGKRKLARFAKDESVGLLRRTLLRQSLKAWRREEREIRRCTRFERRNWRSFYRAWEEEDDFEDREELHEIHVYNPDLAAAFAALDNAGGCVKECCGSWEDEEDDNGTVDSFYHGESDQTVDLVWRDLVSCYLA</sequence>
<reference evidence="1 2" key="2">
    <citation type="submission" date="2018-11" db="EMBL/GenBank/DDBJ databases">
        <authorList>
            <consortium name="Pathogen Informatics"/>
        </authorList>
    </citation>
    <scope>NUCLEOTIDE SEQUENCE [LARGE SCALE GENOMIC DNA]</scope>
</reference>
<protein>
    <submittedName>
        <fullName evidence="1 3">Uncharacterized protein</fullName>
    </submittedName>
</protein>
<dbReference type="OrthoDB" id="10649350at2759"/>
<keyword evidence="2" id="KW-1185">Reference proteome</keyword>
<proteinExistence type="predicted"/>
<dbReference type="WBParaSite" id="TTAC_0000463401-mRNA-1">
    <property type="protein sequence ID" value="TTAC_0000463401-mRNA-1"/>
    <property type="gene ID" value="TTAC_0000463401"/>
</dbReference>
<organism evidence="3">
    <name type="scientific">Hydatigena taeniaeformis</name>
    <name type="common">Feline tapeworm</name>
    <name type="synonym">Taenia taeniaeformis</name>
    <dbReference type="NCBI Taxonomy" id="6205"/>
    <lineage>
        <taxon>Eukaryota</taxon>
        <taxon>Metazoa</taxon>
        <taxon>Spiralia</taxon>
        <taxon>Lophotrochozoa</taxon>
        <taxon>Platyhelminthes</taxon>
        <taxon>Cestoda</taxon>
        <taxon>Eucestoda</taxon>
        <taxon>Cyclophyllidea</taxon>
        <taxon>Taeniidae</taxon>
        <taxon>Hydatigera</taxon>
    </lineage>
</organism>
<reference evidence="3" key="1">
    <citation type="submission" date="2017-02" db="UniProtKB">
        <authorList>
            <consortium name="WormBaseParasite"/>
        </authorList>
    </citation>
    <scope>IDENTIFICATION</scope>
</reference>
<evidence type="ECO:0000313" key="3">
    <source>
        <dbReference type="WBParaSite" id="TTAC_0000463401-mRNA-1"/>
    </source>
</evidence>
<dbReference type="EMBL" id="UYWX01004901">
    <property type="protein sequence ID" value="VDM25299.1"/>
    <property type="molecule type" value="Genomic_DNA"/>
</dbReference>
<name>A0A0R3WV44_HYDTA</name>
<gene>
    <name evidence="1" type="ORF">TTAC_LOCUS4619</name>
</gene>
<evidence type="ECO:0000313" key="2">
    <source>
        <dbReference type="Proteomes" id="UP000274429"/>
    </source>
</evidence>
<dbReference type="AlphaFoldDB" id="A0A0R3WV44"/>